<dbReference type="InterPro" id="IPR019423">
    <property type="entry name" value="7TM_GPCR_serpentine_rcpt_Srj"/>
</dbReference>
<evidence type="ECO:0000313" key="3">
    <source>
        <dbReference type="Proteomes" id="UP001432322"/>
    </source>
</evidence>
<dbReference type="EMBL" id="BTSY01000004">
    <property type="protein sequence ID" value="GMT22146.1"/>
    <property type="molecule type" value="Genomic_DNA"/>
</dbReference>
<evidence type="ECO:0000313" key="2">
    <source>
        <dbReference type="EMBL" id="GMT22146.1"/>
    </source>
</evidence>
<keyword evidence="3" id="KW-1185">Reference proteome</keyword>
<accession>A0AAV5VUF2</accession>
<feature type="non-terminal residue" evidence="2">
    <location>
        <position position="1"/>
    </location>
</feature>
<dbReference type="Pfam" id="PF10326">
    <property type="entry name" value="7TM_GPCR_Str"/>
    <property type="match status" value="1"/>
</dbReference>
<sequence length="96" mass="11245">TGILCNALMLYLVYNFSRKSLGTYKYLLITFASYDIFLIFVHASINHQVIIVGTTFASISWSFGESRHFTAFYCASFTVPFTLMIIHFLYRYWTIR</sequence>
<keyword evidence="1" id="KW-0812">Transmembrane</keyword>
<proteinExistence type="predicted"/>
<dbReference type="Proteomes" id="UP001432322">
    <property type="component" value="Unassembled WGS sequence"/>
</dbReference>
<evidence type="ECO:0008006" key="4">
    <source>
        <dbReference type="Google" id="ProtNLM"/>
    </source>
</evidence>
<feature type="transmembrane region" description="Helical" evidence="1">
    <location>
        <begin position="26"/>
        <end position="50"/>
    </location>
</feature>
<dbReference type="PANTHER" id="PTHR45907">
    <property type="entry name" value="SERPENTINE RECEPTOR, CLASS J"/>
    <property type="match status" value="1"/>
</dbReference>
<keyword evidence="1" id="KW-0472">Membrane</keyword>
<evidence type="ECO:0000256" key="1">
    <source>
        <dbReference type="SAM" id="Phobius"/>
    </source>
</evidence>
<name>A0AAV5VUF2_9BILA</name>
<feature type="transmembrane region" description="Helical" evidence="1">
    <location>
        <begin position="70"/>
        <end position="90"/>
    </location>
</feature>
<dbReference type="AlphaFoldDB" id="A0AAV5VUF2"/>
<protein>
    <recommendedName>
        <fullName evidence="4">G protein-coupled receptor</fullName>
    </recommendedName>
</protein>
<reference evidence="2" key="1">
    <citation type="submission" date="2023-10" db="EMBL/GenBank/DDBJ databases">
        <title>Genome assembly of Pristionchus species.</title>
        <authorList>
            <person name="Yoshida K."/>
            <person name="Sommer R.J."/>
        </authorList>
    </citation>
    <scope>NUCLEOTIDE SEQUENCE</scope>
    <source>
        <strain evidence="2">RS5133</strain>
    </source>
</reference>
<dbReference type="InterPro" id="IPR019428">
    <property type="entry name" value="7TM_GPCR_serpentine_rcpt_Str"/>
</dbReference>
<comment type="caution">
    <text evidence="2">The sequence shown here is derived from an EMBL/GenBank/DDBJ whole genome shotgun (WGS) entry which is preliminary data.</text>
</comment>
<organism evidence="2 3">
    <name type="scientific">Pristionchus fissidentatus</name>
    <dbReference type="NCBI Taxonomy" id="1538716"/>
    <lineage>
        <taxon>Eukaryota</taxon>
        <taxon>Metazoa</taxon>
        <taxon>Ecdysozoa</taxon>
        <taxon>Nematoda</taxon>
        <taxon>Chromadorea</taxon>
        <taxon>Rhabditida</taxon>
        <taxon>Rhabditina</taxon>
        <taxon>Diplogasteromorpha</taxon>
        <taxon>Diplogasteroidea</taxon>
        <taxon>Neodiplogasteridae</taxon>
        <taxon>Pristionchus</taxon>
    </lineage>
</organism>
<dbReference type="PANTHER" id="PTHR45907:SF16">
    <property type="entry name" value="SERPENTINE RECEPTOR, CLASS J"/>
    <property type="match status" value="1"/>
</dbReference>
<feature type="non-terminal residue" evidence="2">
    <location>
        <position position="96"/>
    </location>
</feature>
<gene>
    <name evidence="2" type="ORF">PFISCL1PPCAC_13443</name>
</gene>
<keyword evidence="1" id="KW-1133">Transmembrane helix</keyword>